<dbReference type="Proteomes" id="UP000557717">
    <property type="component" value="Unassembled WGS sequence"/>
</dbReference>
<reference evidence="1 2" key="1">
    <citation type="submission" date="2020-08" db="EMBL/GenBank/DDBJ databases">
        <title>Genomic Encyclopedia of Type Strains, Phase IV (KMG-IV): sequencing the most valuable type-strain genomes for metagenomic binning, comparative biology and taxonomic classification.</title>
        <authorList>
            <person name="Goeker M."/>
        </authorList>
    </citation>
    <scope>NUCLEOTIDE SEQUENCE [LARGE SCALE GENOMIC DNA]</scope>
    <source>
        <strain evidence="1 2">YC6886</strain>
    </source>
</reference>
<gene>
    <name evidence="1" type="ORF">HNR46_003401</name>
</gene>
<dbReference type="EMBL" id="JACHFD010000021">
    <property type="protein sequence ID" value="MBB5353147.1"/>
    <property type="molecule type" value="Genomic_DNA"/>
</dbReference>
<dbReference type="AlphaFoldDB" id="A0A840V4D2"/>
<protein>
    <submittedName>
        <fullName evidence="1">Uncharacterized protein</fullName>
    </submittedName>
</protein>
<sequence>MQIPETSNDEQTPKQIPRSIFVLSFSAFCKTRIILGFNHTFAFSCAKRL</sequence>
<evidence type="ECO:0000313" key="1">
    <source>
        <dbReference type="EMBL" id="MBB5353147.1"/>
    </source>
</evidence>
<accession>A0A840V4D2</accession>
<evidence type="ECO:0000313" key="2">
    <source>
        <dbReference type="Proteomes" id="UP000557717"/>
    </source>
</evidence>
<keyword evidence="2" id="KW-1185">Reference proteome</keyword>
<name>A0A840V4D2_9BACT</name>
<proteinExistence type="predicted"/>
<organism evidence="1 2">
    <name type="scientific">Haloferula luteola</name>
    <dbReference type="NCBI Taxonomy" id="595692"/>
    <lineage>
        <taxon>Bacteria</taxon>
        <taxon>Pseudomonadati</taxon>
        <taxon>Verrucomicrobiota</taxon>
        <taxon>Verrucomicrobiia</taxon>
        <taxon>Verrucomicrobiales</taxon>
        <taxon>Verrucomicrobiaceae</taxon>
        <taxon>Haloferula</taxon>
    </lineage>
</organism>
<comment type="caution">
    <text evidence="1">The sequence shown here is derived from an EMBL/GenBank/DDBJ whole genome shotgun (WGS) entry which is preliminary data.</text>
</comment>